<comment type="caution">
    <text evidence="7">The sequence shown here is derived from an EMBL/GenBank/DDBJ whole genome shotgun (WGS) entry which is preliminary data.</text>
</comment>
<dbReference type="PROSITE" id="PS00065">
    <property type="entry name" value="D_2_HYDROXYACID_DH_1"/>
    <property type="match status" value="1"/>
</dbReference>
<dbReference type="InterPro" id="IPR029752">
    <property type="entry name" value="D-isomer_DH_CS1"/>
</dbReference>
<keyword evidence="3" id="KW-0862">Zinc</keyword>
<dbReference type="InterPro" id="IPR002328">
    <property type="entry name" value="ADH_Zn_CS"/>
</dbReference>
<gene>
    <name evidence="7" type="ORF">GIB67_026706</name>
</gene>
<comment type="cofactor">
    <cofactor evidence="1">
        <name>Zn(2+)</name>
        <dbReference type="ChEBI" id="CHEBI:29105"/>
    </cofactor>
</comment>
<dbReference type="Gene3D" id="3.40.50.720">
    <property type="entry name" value="NAD(P)-binding Rossmann-like Domain"/>
    <property type="match status" value="1"/>
</dbReference>
<dbReference type="AlphaFoldDB" id="A0A7J7M272"/>
<evidence type="ECO:0000256" key="2">
    <source>
        <dbReference type="ARBA" id="ARBA00022723"/>
    </source>
</evidence>
<evidence type="ECO:0000313" key="8">
    <source>
        <dbReference type="Proteomes" id="UP000541444"/>
    </source>
</evidence>
<dbReference type="InterPro" id="IPR011032">
    <property type="entry name" value="GroES-like_sf"/>
</dbReference>
<accession>A0A7J7M272</accession>
<keyword evidence="2" id="KW-0479">Metal-binding</keyword>
<name>A0A7J7M272_9MAGN</name>
<proteinExistence type="predicted"/>
<dbReference type="GO" id="GO:0016616">
    <property type="term" value="F:oxidoreductase activity, acting on the CH-OH group of donors, NAD or NADP as acceptor"/>
    <property type="evidence" value="ECO:0007669"/>
    <property type="project" value="InterPro"/>
</dbReference>
<dbReference type="OrthoDB" id="1889617at2759"/>
<keyword evidence="8" id="KW-1185">Reference proteome</keyword>
<dbReference type="SUPFAM" id="SSF51735">
    <property type="entry name" value="NAD(P)-binding Rossmann-fold domains"/>
    <property type="match status" value="1"/>
</dbReference>
<reference evidence="7 8" key="1">
    <citation type="journal article" date="2020" name="IScience">
        <title>Genome Sequencing of the Endangered Kingdonia uniflora (Circaeasteraceae, Ranunculales) Reveals Potential Mechanisms of Evolutionary Specialization.</title>
        <authorList>
            <person name="Sun Y."/>
            <person name="Deng T."/>
            <person name="Zhang A."/>
            <person name="Moore M.J."/>
            <person name="Landis J.B."/>
            <person name="Lin N."/>
            <person name="Zhang H."/>
            <person name="Zhang X."/>
            <person name="Huang J."/>
            <person name="Zhang X."/>
            <person name="Sun H."/>
            <person name="Wang H."/>
        </authorList>
    </citation>
    <scope>NUCLEOTIDE SEQUENCE [LARGE SCALE GENOMIC DNA]</scope>
    <source>
        <strain evidence="7">TB1705</strain>
        <tissue evidence="7">Leaf</tissue>
    </source>
</reference>
<feature type="non-terminal residue" evidence="7">
    <location>
        <position position="1"/>
    </location>
</feature>
<evidence type="ECO:0000256" key="1">
    <source>
        <dbReference type="ARBA" id="ARBA00001947"/>
    </source>
</evidence>
<dbReference type="PROSITE" id="PS00059">
    <property type="entry name" value="ADH_ZINC"/>
    <property type="match status" value="1"/>
</dbReference>
<evidence type="ECO:0000259" key="5">
    <source>
        <dbReference type="Pfam" id="PF02170"/>
    </source>
</evidence>
<dbReference type="Proteomes" id="UP000541444">
    <property type="component" value="Unassembled WGS sequence"/>
</dbReference>
<evidence type="ECO:0000259" key="6">
    <source>
        <dbReference type="Pfam" id="PF08240"/>
    </source>
</evidence>
<organism evidence="7 8">
    <name type="scientific">Kingdonia uniflora</name>
    <dbReference type="NCBI Taxonomy" id="39325"/>
    <lineage>
        <taxon>Eukaryota</taxon>
        <taxon>Viridiplantae</taxon>
        <taxon>Streptophyta</taxon>
        <taxon>Embryophyta</taxon>
        <taxon>Tracheophyta</taxon>
        <taxon>Spermatophyta</taxon>
        <taxon>Magnoliopsida</taxon>
        <taxon>Ranunculales</taxon>
        <taxon>Circaeasteraceae</taxon>
        <taxon>Kingdonia</taxon>
    </lineage>
</organism>
<dbReference type="GO" id="GO:0008270">
    <property type="term" value="F:zinc ion binding"/>
    <property type="evidence" value="ECO:0007669"/>
    <property type="project" value="InterPro"/>
</dbReference>
<dbReference type="InterPro" id="IPR036085">
    <property type="entry name" value="PAZ_dom_sf"/>
</dbReference>
<evidence type="ECO:0000313" key="7">
    <source>
        <dbReference type="EMBL" id="KAF6148961.1"/>
    </source>
</evidence>
<keyword evidence="4" id="KW-0560">Oxidoreductase</keyword>
<dbReference type="InterPro" id="IPR047109">
    <property type="entry name" value="CAD-like"/>
</dbReference>
<sequence length="344" mass="38404">MLLQEQEITLFFKVIMGSISKNCLGWAARDTSGVLSPYNFIRRDTRLDHVSLTITHCGICYADVAWAKNIPRNTIYPVVPGHEIVGIVKKVGSNVRHFKLSDHVGVGPYVNSCTSLKYQTNYPLVSAAPLLYARITVYAPMIRYKVNKPSKSLGVVGLGGLGHLAVKLGKAFGLHVIVFSTSNSKKDEALNLLGADKFIISSNMQQIEDFVERGILSLAVSRLKKNGDAGSIKIFVSDYYEKRGMTLSYSTDFPCINVGKPKRRIYLRLEICDLVSLQRYVKSLSIFQISLLVEKSRQKPKESLLVLSDTLETGKYDDDQMLKSCGIKTDSKFTQVKVMFCQIQ</sequence>
<feature type="domain" description="Alcohol dehydrogenase-like N-terminal" evidence="6">
    <location>
        <begin position="48"/>
        <end position="117"/>
    </location>
</feature>
<dbReference type="Pfam" id="PF02170">
    <property type="entry name" value="PAZ"/>
    <property type="match status" value="1"/>
</dbReference>
<dbReference type="EMBL" id="JACGCM010001823">
    <property type="protein sequence ID" value="KAF6148961.1"/>
    <property type="molecule type" value="Genomic_DNA"/>
</dbReference>
<dbReference type="InterPro" id="IPR013154">
    <property type="entry name" value="ADH-like_N"/>
</dbReference>
<dbReference type="Pfam" id="PF08240">
    <property type="entry name" value="ADH_N"/>
    <property type="match status" value="1"/>
</dbReference>
<dbReference type="SUPFAM" id="SSF101690">
    <property type="entry name" value="PAZ domain"/>
    <property type="match status" value="1"/>
</dbReference>
<evidence type="ECO:0000256" key="3">
    <source>
        <dbReference type="ARBA" id="ARBA00022833"/>
    </source>
</evidence>
<protein>
    <submittedName>
        <fullName evidence="7">Uncharacterized protein</fullName>
    </submittedName>
</protein>
<evidence type="ECO:0000256" key="4">
    <source>
        <dbReference type="ARBA" id="ARBA00023002"/>
    </source>
</evidence>
<dbReference type="GO" id="GO:0003723">
    <property type="term" value="F:RNA binding"/>
    <property type="evidence" value="ECO:0007669"/>
    <property type="project" value="InterPro"/>
</dbReference>
<dbReference type="InterPro" id="IPR036291">
    <property type="entry name" value="NAD(P)-bd_dom_sf"/>
</dbReference>
<dbReference type="Gene3D" id="3.90.180.10">
    <property type="entry name" value="Medium-chain alcohol dehydrogenases, catalytic domain"/>
    <property type="match status" value="2"/>
</dbReference>
<dbReference type="InterPro" id="IPR003100">
    <property type="entry name" value="PAZ_dom"/>
</dbReference>
<feature type="domain" description="PAZ" evidence="5">
    <location>
        <begin position="229"/>
        <end position="290"/>
    </location>
</feature>
<dbReference type="SUPFAM" id="SSF50129">
    <property type="entry name" value="GroES-like"/>
    <property type="match status" value="1"/>
</dbReference>
<dbReference type="PANTHER" id="PTHR42683">
    <property type="entry name" value="ALDEHYDE REDUCTASE"/>
    <property type="match status" value="1"/>
</dbReference>